<organism evidence="3 4">
    <name type="scientific">Pontivivens ytuae</name>
    <dbReference type="NCBI Taxonomy" id="2789856"/>
    <lineage>
        <taxon>Bacteria</taxon>
        <taxon>Pseudomonadati</taxon>
        <taxon>Pseudomonadota</taxon>
        <taxon>Alphaproteobacteria</taxon>
        <taxon>Rhodobacterales</taxon>
        <taxon>Paracoccaceae</taxon>
        <taxon>Pontivivens</taxon>
    </lineage>
</organism>
<accession>A0A7S9LQ02</accession>
<reference evidence="3 4" key="1">
    <citation type="submission" date="2020-11" db="EMBL/GenBank/DDBJ databases">
        <title>Description of Pontivivens ytuae sp. nov. isolated from deep sea sediment of Mariana Trench.</title>
        <authorList>
            <person name="Wang Z."/>
            <person name="Sun Q.-L."/>
            <person name="Xu X.-D."/>
            <person name="Tang Y.-Z."/>
            <person name="Zhang J."/>
        </authorList>
    </citation>
    <scope>NUCLEOTIDE SEQUENCE [LARGE SCALE GENOMIC DNA]</scope>
    <source>
        <strain evidence="3 4">MT2928</strain>
    </source>
</reference>
<evidence type="ECO:0000256" key="1">
    <source>
        <dbReference type="SAM" id="SignalP"/>
    </source>
</evidence>
<dbReference type="Gene3D" id="3.40.710.10">
    <property type="entry name" value="DD-peptidase/beta-lactamase superfamily"/>
    <property type="match status" value="1"/>
</dbReference>
<name>A0A7S9LQ02_9RHOB</name>
<evidence type="ECO:0000313" key="4">
    <source>
        <dbReference type="Proteomes" id="UP000594800"/>
    </source>
</evidence>
<dbReference type="InterPro" id="IPR012338">
    <property type="entry name" value="Beta-lactam/transpept-like"/>
</dbReference>
<dbReference type="Proteomes" id="UP000594800">
    <property type="component" value="Chromosome"/>
</dbReference>
<dbReference type="GO" id="GO:0008658">
    <property type="term" value="F:penicillin binding"/>
    <property type="evidence" value="ECO:0007669"/>
    <property type="project" value="InterPro"/>
</dbReference>
<dbReference type="RefSeq" id="WP_196102380.1">
    <property type="nucleotide sequence ID" value="NZ_CP064942.1"/>
</dbReference>
<keyword evidence="4" id="KW-1185">Reference proteome</keyword>
<proteinExistence type="predicted"/>
<keyword evidence="1" id="KW-0732">Signal</keyword>
<dbReference type="KEGG" id="poz:I0K15_15370"/>
<dbReference type="InterPro" id="IPR001460">
    <property type="entry name" value="PCN-bd_Tpept"/>
</dbReference>
<dbReference type="SUPFAM" id="SSF56601">
    <property type="entry name" value="beta-lactamase/transpeptidase-like"/>
    <property type="match status" value="1"/>
</dbReference>
<evidence type="ECO:0000259" key="2">
    <source>
        <dbReference type="Pfam" id="PF00905"/>
    </source>
</evidence>
<sequence length="266" mass="28785">MRGWLCALVLLATGAQADEVIPRAPFVDAPGVQEVAFLARSVGGAERYVLEGSDLDTAHRPWSTFKIPNLLIALEIGVADGPNALRTWDSSRHPAGRWWPDAWLQDHTLATAFRASAVWYFRDVATEVGSDRYRDWLARWDYGNADPGEGRDDFWLGGPLEISVAGQVAFLESLLSGTAGVAPEHLEILAEISAEPDHAGLHAKTGAGPLVPGNLAGPFGGWYVGWQVREGAAPLAFALYMEAESFAALRDLRRDLAVTLLEAIAE</sequence>
<feature type="signal peptide" evidence="1">
    <location>
        <begin position="1"/>
        <end position="17"/>
    </location>
</feature>
<evidence type="ECO:0000313" key="3">
    <source>
        <dbReference type="EMBL" id="QPH53169.1"/>
    </source>
</evidence>
<feature type="domain" description="Penicillin-binding protein transpeptidase" evidence="2">
    <location>
        <begin position="60"/>
        <end position="182"/>
    </location>
</feature>
<dbReference type="EMBL" id="CP064942">
    <property type="protein sequence ID" value="QPH53169.1"/>
    <property type="molecule type" value="Genomic_DNA"/>
</dbReference>
<gene>
    <name evidence="3" type="ORF">I0K15_15370</name>
</gene>
<dbReference type="AlphaFoldDB" id="A0A7S9LQ02"/>
<dbReference type="Pfam" id="PF00905">
    <property type="entry name" value="Transpeptidase"/>
    <property type="match status" value="1"/>
</dbReference>
<feature type="chain" id="PRO_5032467495" evidence="1">
    <location>
        <begin position="18"/>
        <end position="266"/>
    </location>
</feature>
<protein>
    <submittedName>
        <fullName evidence="3">Class D beta-lactamase</fullName>
    </submittedName>
</protein>